<protein>
    <submittedName>
        <fullName evidence="1">Uncharacterized protein</fullName>
    </submittedName>
</protein>
<name>A0A420WP69_9PROT</name>
<accession>A0A420WP69</accession>
<dbReference type="AlphaFoldDB" id="A0A420WP69"/>
<dbReference type="EMBL" id="RBIG01000001">
    <property type="protein sequence ID" value="RKQ72666.1"/>
    <property type="molecule type" value="Genomic_DNA"/>
</dbReference>
<evidence type="ECO:0000313" key="1">
    <source>
        <dbReference type="EMBL" id="RKQ72666.1"/>
    </source>
</evidence>
<organism evidence="1 2">
    <name type="scientific">Oceanibaculum indicum</name>
    <dbReference type="NCBI Taxonomy" id="526216"/>
    <lineage>
        <taxon>Bacteria</taxon>
        <taxon>Pseudomonadati</taxon>
        <taxon>Pseudomonadota</taxon>
        <taxon>Alphaproteobacteria</taxon>
        <taxon>Rhodospirillales</taxon>
        <taxon>Oceanibaculaceae</taxon>
        <taxon>Oceanibaculum</taxon>
    </lineage>
</organism>
<proteinExistence type="predicted"/>
<gene>
    <name evidence="1" type="ORF">BCL74_0434</name>
</gene>
<reference evidence="1 2" key="1">
    <citation type="submission" date="2018-10" db="EMBL/GenBank/DDBJ databases">
        <title>Comparative analysis of microorganisms from saline springs in Andes Mountain Range, Colombia.</title>
        <authorList>
            <person name="Rubin E."/>
        </authorList>
    </citation>
    <scope>NUCLEOTIDE SEQUENCE [LARGE SCALE GENOMIC DNA]</scope>
    <source>
        <strain evidence="1 2">USBA 36</strain>
    </source>
</reference>
<evidence type="ECO:0000313" key="2">
    <source>
        <dbReference type="Proteomes" id="UP000277424"/>
    </source>
</evidence>
<sequence length="69" mass="7548">MPCTGRLLTVPARTGNYISMMYPVRSNAIRIIAPASVETPGVVESRSVTVFEGTSHVCFAHVSFERSFD</sequence>
<dbReference type="Proteomes" id="UP000277424">
    <property type="component" value="Unassembled WGS sequence"/>
</dbReference>
<comment type="caution">
    <text evidence="1">The sequence shown here is derived from an EMBL/GenBank/DDBJ whole genome shotgun (WGS) entry which is preliminary data.</text>
</comment>